<comment type="caution">
    <text evidence="1">The sequence shown here is derived from an EMBL/GenBank/DDBJ whole genome shotgun (WGS) entry which is preliminary data.</text>
</comment>
<dbReference type="AlphaFoldDB" id="M5RSI5"/>
<name>M5RSI5_9BACT</name>
<dbReference type="EMBL" id="ANOG01000139">
    <property type="protein sequence ID" value="EMI22181.1"/>
    <property type="molecule type" value="Genomic_DNA"/>
</dbReference>
<sequence>MKQYQCLQEIIDDFNRQLADVEQSTQSEFEKESLRSLILMERHNATQRFIQP</sequence>
<reference evidence="1 2" key="1">
    <citation type="journal article" date="2013" name="Mar. Genomics">
        <title>Expression of sulfatases in Rhodopirellula baltica and the diversity of sulfatases in the genus Rhodopirellula.</title>
        <authorList>
            <person name="Wegner C.E."/>
            <person name="Richter-Heitmann T."/>
            <person name="Klindworth A."/>
            <person name="Klockow C."/>
            <person name="Richter M."/>
            <person name="Achstetter T."/>
            <person name="Glockner F.O."/>
            <person name="Harder J."/>
        </authorList>
    </citation>
    <scope>NUCLEOTIDE SEQUENCE [LARGE SCALE GENOMIC DNA]</scope>
    <source>
        <strain evidence="1 2">SM1</strain>
    </source>
</reference>
<evidence type="ECO:0000313" key="1">
    <source>
        <dbReference type="EMBL" id="EMI22181.1"/>
    </source>
</evidence>
<dbReference type="Proteomes" id="UP000011991">
    <property type="component" value="Unassembled WGS sequence"/>
</dbReference>
<dbReference type="PATRIC" id="fig|1265738.3.peg.895"/>
<gene>
    <name evidence="1" type="ORF">RMSM_00898</name>
</gene>
<proteinExistence type="predicted"/>
<organism evidence="1 2">
    <name type="scientific">Rhodopirellula maiorica SM1</name>
    <dbReference type="NCBI Taxonomy" id="1265738"/>
    <lineage>
        <taxon>Bacteria</taxon>
        <taxon>Pseudomonadati</taxon>
        <taxon>Planctomycetota</taxon>
        <taxon>Planctomycetia</taxon>
        <taxon>Pirellulales</taxon>
        <taxon>Pirellulaceae</taxon>
        <taxon>Novipirellula</taxon>
    </lineage>
</organism>
<keyword evidence="2" id="KW-1185">Reference proteome</keyword>
<evidence type="ECO:0000313" key="2">
    <source>
        <dbReference type="Proteomes" id="UP000011991"/>
    </source>
</evidence>
<accession>M5RSI5</accession>
<protein>
    <submittedName>
        <fullName evidence="1">Uncharacterized protein</fullName>
    </submittedName>
</protein>